<feature type="transmembrane region" description="Helical" evidence="1">
    <location>
        <begin position="307"/>
        <end position="330"/>
    </location>
</feature>
<accession>A0ABS1TR55</accession>
<feature type="transmembrane region" description="Helical" evidence="1">
    <location>
        <begin position="435"/>
        <end position="455"/>
    </location>
</feature>
<organism evidence="3 4">
    <name type="scientific">Neobacillus paridis</name>
    <dbReference type="NCBI Taxonomy" id="2803862"/>
    <lineage>
        <taxon>Bacteria</taxon>
        <taxon>Bacillati</taxon>
        <taxon>Bacillota</taxon>
        <taxon>Bacilli</taxon>
        <taxon>Bacillales</taxon>
        <taxon>Bacillaceae</taxon>
        <taxon>Neobacillus</taxon>
    </lineage>
</organism>
<keyword evidence="1" id="KW-0812">Transmembrane</keyword>
<feature type="transmembrane region" description="Helical" evidence="1">
    <location>
        <begin position="391"/>
        <end position="415"/>
    </location>
</feature>
<evidence type="ECO:0000256" key="1">
    <source>
        <dbReference type="SAM" id="Phobius"/>
    </source>
</evidence>
<dbReference type="RefSeq" id="WP_202655063.1">
    <property type="nucleotide sequence ID" value="NZ_JAESWB010000247.1"/>
</dbReference>
<protein>
    <submittedName>
        <fullName evidence="3">Cbb3-type cytochrome c oxidase subunit I</fullName>
    </submittedName>
</protein>
<dbReference type="InterPro" id="IPR000883">
    <property type="entry name" value="Cyt_C_Oxase_1"/>
</dbReference>
<dbReference type="SUPFAM" id="SSF81442">
    <property type="entry name" value="Cytochrome c oxidase subunit I-like"/>
    <property type="match status" value="1"/>
</dbReference>
<feature type="domain" description="Nitric oxide reductase subunit B cytochrome c-like" evidence="2">
    <location>
        <begin position="51"/>
        <end position="237"/>
    </location>
</feature>
<sequence length="789" mass="89647">MDIQRGTATKKMAKENKNALLKSILLVTIILSFTVLLGGGYWIFKEQAPRPLKITNQKGEVLLTKKSIMGGQAVWQKYGLMDYGTVLGHGSYMGPDYTAEALKIYTEGMQDFKANQQYQQNYATLNTDDKAIIKNQVIKEMRKNRYDSSKDTLQLTDAQAFGLEKVRTYYKKIFTKGDSWGLKANLIKESDMPTSHRAYVDNGDQIKQISDFFFWTAWLSSTVRPGDKITYTNNWPYYEDAGNHLSFSAVWWSGASVTILILMIGIILYFFYRYQFSMKEAYKEGNFPRIDLRAMPVTSSQVKTGKYFAVVSVLFFVQCMFGALLAHYYIEPESFFGIKWIHDILPFNITKGYHLQLAIFWIATAWLGMGIYVAPLVGGYEPKKQGLLVDILFWALVVLVGGSMVGEWLGAKGYLGNEWFLFGHSGWEYIELGRVWQLILIVGMFIWLFIVFRGIKAGLKKESDKGGLIHLLFYSAIAVPAFYIFALFINPDTSFTFADYWRWWIIHLWVEGIFEVFAVVVIGFLLVQLGLVTKKSTVRQLYFQLILLLGSGVIGIGHHYYYNGSAEVWIGLGAVFSALEVIPLTLLILEAYEQYRMMRDGGVDFPFKGTFWFLISVAIWNLVGAGVLGFLINLPAVSYFEHGQFLTPAHGHGAMMGVYGMFACAVLLYSLRNVVKPEAWNDKWIKFSCIMLNIGLAGMVFLSLLPVGIKQIKEAFYHGYAASRSSAFLKQDFVQTILTWRAVPDTIFLAGVIVLTLFCIKALFNLRKPTHKEGEKLPVKDLTLDYEEE</sequence>
<keyword evidence="4" id="KW-1185">Reference proteome</keyword>
<feature type="transmembrane region" description="Helical" evidence="1">
    <location>
        <begin position="610"/>
        <end position="632"/>
    </location>
</feature>
<feature type="transmembrane region" description="Helical" evidence="1">
    <location>
        <begin position="358"/>
        <end position="379"/>
    </location>
</feature>
<comment type="caution">
    <text evidence="3">The sequence shown here is derived from an EMBL/GenBank/DDBJ whole genome shotgun (WGS) entry which is preliminary data.</text>
</comment>
<name>A0ABS1TR55_9BACI</name>
<feature type="transmembrane region" description="Helical" evidence="1">
    <location>
        <begin position="20"/>
        <end position="44"/>
    </location>
</feature>
<keyword evidence="1" id="KW-1133">Transmembrane helix</keyword>
<dbReference type="InterPro" id="IPR054309">
    <property type="entry name" value="NorB_cytochrome_c-like"/>
</dbReference>
<dbReference type="Proteomes" id="UP000623967">
    <property type="component" value="Unassembled WGS sequence"/>
</dbReference>
<dbReference type="Pfam" id="PF00115">
    <property type="entry name" value="COX1"/>
    <property type="match status" value="1"/>
</dbReference>
<reference evidence="3 4" key="1">
    <citation type="submission" date="2021-01" db="EMBL/GenBank/DDBJ databases">
        <title>Genome public.</title>
        <authorList>
            <person name="Liu C."/>
            <person name="Sun Q."/>
        </authorList>
    </citation>
    <scope>NUCLEOTIDE SEQUENCE [LARGE SCALE GENOMIC DNA]</scope>
    <source>
        <strain evidence="3 4">YIM B02564</strain>
    </source>
</reference>
<dbReference type="EMBL" id="JAESWB010000247">
    <property type="protein sequence ID" value="MBL4953796.1"/>
    <property type="molecule type" value="Genomic_DNA"/>
</dbReference>
<feature type="transmembrane region" description="Helical" evidence="1">
    <location>
        <begin position="652"/>
        <end position="672"/>
    </location>
</feature>
<feature type="transmembrane region" description="Helical" evidence="1">
    <location>
        <begin position="541"/>
        <end position="562"/>
    </location>
</feature>
<dbReference type="Gene3D" id="1.20.210.10">
    <property type="entry name" value="Cytochrome c oxidase-like, subunit I domain"/>
    <property type="match status" value="2"/>
</dbReference>
<dbReference type="PANTHER" id="PTHR10422">
    <property type="entry name" value="CYTOCHROME C OXIDASE SUBUNIT 1"/>
    <property type="match status" value="1"/>
</dbReference>
<feature type="transmembrane region" description="Helical" evidence="1">
    <location>
        <begin position="467"/>
        <end position="489"/>
    </location>
</feature>
<dbReference type="PANTHER" id="PTHR10422:SF38">
    <property type="entry name" value="CYTOCHROME B SUBUNIT OF NITRIC OXIDE REDUCTASE"/>
    <property type="match status" value="1"/>
</dbReference>
<feature type="transmembrane region" description="Helical" evidence="1">
    <location>
        <begin position="568"/>
        <end position="589"/>
    </location>
</feature>
<evidence type="ECO:0000313" key="4">
    <source>
        <dbReference type="Proteomes" id="UP000623967"/>
    </source>
</evidence>
<evidence type="ECO:0000259" key="2">
    <source>
        <dbReference type="Pfam" id="PF22085"/>
    </source>
</evidence>
<gene>
    <name evidence="3" type="ORF">JK635_16555</name>
</gene>
<feature type="transmembrane region" description="Helical" evidence="1">
    <location>
        <begin position="747"/>
        <end position="766"/>
    </location>
</feature>
<dbReference type="InterPro" id="IPR036927">
    <property type="entry name" value="Cyt_c_oxase-like_su1_sf"/>
</dbReference>
<keyword evidence="1" id="KW-0472">Membrane</keyword>
<feature type="transmembrane region" description="Helical" evidence="1">
    <location>
        <begin position="684"/>
        <end position="709"/>
    </location>
</feature>
<proteinExistence type="predicted"/>
<feature type="transmembrane region" description="Helical" evidence="1">
    <location>
        <begin position="501"/>
        <end position="529"/>
    </location>
</feature>
<dbReference type="Pfam" id="PF22085">
    <property type="entry name" value="NorB_cytochrome_c-like"/>
    <property type="match status" value="1"/>
</dbReference>
<evidence type="ECO:0000313" key="3">
    <source>
        <dbReference type="EMBL" id="MBL4953796.1"/>
    </source>
</evidence>
<feature type="transmembrane region" description="Helical" evidence="1">
    <location>
        <begin position="249"/>
        <end position="272"/>
    </location>
</feature>